<evidence type="ECO:0000313" key="1">
    <source>
        <dbReference type="EMBL" id="MBW0462498.1"/>
    </source>
</evidence>
<name>A0A9Q3BC17_9BASI</name>
<proteinExistence type="predicted"/>
<comment type="caution">
    <text evidence="1">The sequence shown here is derived from an EMBL/GenBank/DDBJ whole genome shotgun (WGS) entry which is preliminary data.</text>
</comment>
<sequence>MKKIMGLECTFGEAEVTILQNRLTNNIIDSYPRKILQHDCPLPPIPKTTSDEQEAIMEATPFRSVTGSLAYLVSGSWPDLAFAVNYLARHSMAPTRTHWTILWGICSRPVDTALSYARRIALSTCGVASWSDLSQASCLNWAMCPFYGVQNNRPWWPYQHVPPSTLFFLTRCNIW</sequence>
<gene>
    <name evidence="1" type="ORF">O181_002213</name>
</gene>
<dbReference type="EMBL" id="AVOT02000361">
    <property type="protein sequence ID" value="MBW0462498.1"/>
    <property type="molecule type" value="Genomic_DNA"/>
</dbReference>
<evidence type="ECO:0000313" key="2">
    <source>
        <dbReference type="Proteomes" id="UP000765509"/>
    </source>
</evidence>
<dbReference type="Proteomes" id="UP000765509">
    <property type="component" value="Unassembled WGS sequence"/>
</dbReference>
<keyword evidence="2" id="KW-1185">Reference proteome</keyword>
<accession>A0A9Q3BC17</accession>
<organism evidence="1 2">
    <name type="scientific">Austropuccinia psidii MF-1</name>
    <dbReference type="NCBI Taxonomy" id="1389203"/>
    <lineage>
        <taxon>Eukaryota</taxon>
        <taxon>Fungi</taxon>
        <taxon>Dikarya</taxon>
        <taxon>Basidiomycota</taxon>
        <taxon>Pucciniomycotina</taxon>
        <taxon>Pucciniomycetes</taxon>
        <taxon>Pucciniales</taxon>
        <taxon>Sphaerophragmiaceae</taxon>
        <taxon>Austropuccinia</taxon>
    </lineage>
</organism>
<protein>
    <submittedName>
        <fullName evidence="1">Uncharacterized protein</fullName>
    </submittedName>
</protein>
<dbReference type="AlphaFoldDB" id="A0A9Q3BC17"/>
<reference evidence="1" key="1">
    <citation type="submission" date="2021-03" db="EMBL/GenBank/DDBJ databases">
        <title>Draft genome sequence of rust myrtle Austropuccinia psidii MF-1, a brazilian biotype.</title>
        <authorList>
            <person name="Quecine M.C."/>
            <person name="Pachon D.M.R."/>
            <person name="Bonatelli M.L."/>
            <person name="Correr F.H."/>
            <person name="Franceschini L.M."/>
            <person name="Leite T.F."/>
            <person name="Margarido G.R.A."/>
            <person name="Almeida C.A."/>
            <person name="Ferrarezi J.A."/>
            <person name="Labate C.A."/>
        </authorList>
    </citation>
    <scope>NUCLEOTIDE SEQUENCE</scope>
    <source>
        <strain evidence="1">MF-1</strain>
    </source>
</reference>